<evidence type="ECO:0008006" key="4">
    <source>
        <dbReference type="Google" id="ProtNLM"/>
    </source>
</evidence>
<dbReference type="InterPro" id="IPR021862">
    <property type="entry name" value="DUF3472"/>
</dbReference>
<dbReference type="RefSeq" id="WP_419190528.1">
    <property type="nucleotide sequence ID" value="NZ_CP036434.1"/>
</dbReference>
<feature type="signal peptide" evidence="1">
    <location>
        <begin position="1"/>
        <end position="21"/>
    </location>
</feature>
<keyword evidence="1" id="KW-0732">Signal</keyword>
<proteinExistence type="predicted"/>
<dbReference type="Proteomes" id="UP000320390">
    <property type="component" value="Chromosome"/>
</dbReference>
<name>A0A518EYJ3_9BACT</name>
<evidence type="ECO:0000256" key="1">
    <source>
        <dbReference type="SAM" id="SignalP"/>
    </source>
</evidence>
<protein>
    <recommendedName>
        <fullName evidence="4">DUF3472 domain-containing protein</fullName>
    </recommendedName>
</protein>
<organism evidence="2 3">
    <name type="scientific">Saltatorellus ferox</name>
    <dbReference type="NCBI Taxonomy" id="2528018"/>
    <lineage>
        <taxon>Bacteria</taxon>
        <taxon>Pseudomonadati</taxon>
        <taxon>Planctomycetota</taxon>
        <taxon>Planctomycetia</taxon>
        <taxon>Planctomycetia incertae sedis</taxon>
        <taxon>Saltatorellus</taxon>
    </lineage>
</organism>
<gene>
    <name evidence="2" type="ORF">Poly30_46710</name>
</gene>
<dbReference type="EMBL" id="CP036434">
    <property type="protein sequence ID" value="QDV09114.1"/>
    <property type="molecule type" value="Genomic_DNA"/>
</dbReference>
<reference evidence="2 3" key="1">
    <citation type="submission" date="2019-02" db="EMBL/GenBank/DDBJ databases">
        <title>Deep-cultivation of Planctomycetes and their phenomic and genomic characterization uncovers novel biology.</title>
        <authorList>
            <person name="Wiegand S."/>
            <person name="Jogler M."/>
            <person name="Boedeker C."/>
            <person name="Pinto D."/>
            <person name="Vollmers J."/>
            <person name="Rivas-Marin E."/>
            <person name="Kohn T."/>
            <person name="Peeters S.H."/>
            <person name="Heuer A."/>
            <person name="Rast P."/>
            <person name="Oberbeckmann S."/>
            <person name="Bunk B."/>
            <person name="Jeske O."/>
            <person name="Meyerdierks A."/>
            <person name="Storesund J.E."/>
            <person name="Kallscheuer N."/>
            <person name="Luecker S."/>
            <person name="Lage O.M."/>
            <person name="Pohl T."/>
            <person name="Merkel B.J."/>
            <person name="Hornburger P."/>
            <person name="Mueller R.-W."/>
            <person name="Bruemmer F."/>
            <person name="Labrenz M."/>
            <person name="Spormann A.M."/>
            <person name="Op den Camp H."/>
            <person name="Overmann J."/>
            <person name="Amann R."/>
            <person name="Jetten M.S.M."/>
            <person name="Mascher T."/>
            <person name="Medema M.H."/>
            <person name="Devos D.P."/>
            <person name="Kaster A.-K."/>
            <person name="Ovreas L."/>
            <person name="Rohde M."/>
            <person name="Galperin M.Y."/>
            <person name="Jogler C."/>
        </authorList>
    </citation>
    <scope>NUCLEOTIDE SEQUENCE [LARGE SCALE GENOMIC DNA]</scope>
    <source>
        <strain evidence="2 3">Poly30</strain>
    </source>
</reference>
<evidence type="ECO:0000313" key="3">
    <source>
        <dbReference type="Proteomes" id="UP000320390"/>
    </source>
</evidence>
<sequence precursor="true">MLLLSLVLALPLHAVSSGGGAAPSSHLVYSDASFEGDILINEVRVPASGEAVYTYYEALGWGGRAAGYAGIQAHPNGHNFLFSIWDHDDHTAPIEAVHRGAGTLTENFGGEGTGLKSWNFELGWDTDVWYALVARSWAMGDHTFYGYWVRSDKTREWTHLVTMDVAAKDAHLLGGNDSFLEDWLETGTALRTTNLRRGWKRRLNGEWHAFGAARYSVNSWDLTEGKRSYDFRRSWDGGVRKDRSGEYYYMTSGGADTRPTTENPSTFEIARSEERPGFAPIVVRSARAVPQPDGRIIVSWKVDPKSSPLFAYTLIGKIGEGPTTRVLLEQQTIEPHARLGVALLPDGVDPAEVTWTIQCRDIFDQLSQVVTAE</sequence>
<dbReference type="Pfam" id="PF11958">
    <property type="entry name" value="DUF3472"/>
    <property type="match status" value="1"/>
</dbReference>
<dbReference type="AlphaFoldDB" id="A0A518EYJ3"/>
<accession>A0A518EYJ3</accession>
<keyword evidence="3" id="KW-1185">Reference proteome</keyword>
<feature type="chain" id="PRO_5021700373" description="DUF3472 domain-containing protein" evidence="1">
    <location>
        <begin position="22"/>
        <end position="373"/>
    </location>
</feature>
<evidence type="ECO:0000313" key="2">
    <source>
        <dbReference type="EMBL" id="QDV09114.1"/>
    </source>
</evidence>